<dbReference type="AlphaFoldDB" id="A0A517P3N8"/>
<gene>
    <name evidence="2" type="ORF">CA12_00530</name>
</gene>
<proteinExistence type="predicted"/>
<protein>
    <submittedName>
        <fullName evidence="2">Uncharacterized protein</fullName>
    </submittedName>
</protein>
<reference evidence="2 3" key="1">
    <citation type="submission" date="2019-02" db="EMBL/GenBank/DDBJ databases">
        <title>Deep-cultivation of Planctomycetes and their phenomic and genomic characterization uncovers novel biology.</title>
        <authorList>
            <person name="Wiegand S."/>
            <person name="Jogler M."/>
            <person name="Boedeker C."/>
            <person name="Pinto D."/>
            <person name="Vollmers J."/>
            <person name="Rivas-Marin E."/>
            <person name="Kohn T."/>
            <person name="Peeters S.H."/>
            <person name="Heuer A."/>
            <person name="Rast P."/>
            <person name="Oberbeckmann S."/>
            <person name="Bunk B."/>
            <person name="Jeske O."/>
            <person name="Meyerdierks A."/>
            <person name="Storesund J.E."/>
            <person name="Kallscheuer N."/>
            <person name="Luecker S."/>
            <person name="Lage O.M."/>
            <person name="Pohl T."/>
            <person name="Merkel B.J."/>
            <person name="Hornburger P."/>
            <person name="Mueller R.-W."/>
            <person name="Bruemmer F."/>
            <person name="Labrenz M."/>
            <person name="Spormann A.M."/>
            <person name="Op den Camp H."/>
            <person name="Overmann J."/>
            <person name="Amann R."/>
            <person name="Jetten M.S.M."/>
            <person name="Mascher T."/>
            <person name="Medema M.H."/>
            <person name="Devos D.P."/>
            <person name="Kaster A.-K."/>
            <person name="Ovreas L."/>
            <person name="Rohde M."/>
            <person name="Galperin M.Y."/>
            <person name="Jogler C."/>
        </authorList>
    </citation>
    <scope>NUCLEOTIDE SEQUENCE [LARGE SCALE GENOMIC DNA]</scope>
    <source>
        <strain evidence="2 3">CA12</strain>
    </source>
</reference>
<name>A0A517P3N8_9PLAN</name>
<evidence type="ECO:0000313" key="2">
    <source>
        <dbReference type="EMBL" id="QDT13985.1"/>
    </source>
</evidence>
<accession>A0A517P3N8</accession>
<organism evidence="2 3">
    <name type="scientific">Alienimonas californiensis</name>
    <dbReference type="NCBI Taxonomy" id="2527989"/>
    <lineage>
        <taxon>Bacteria</taxon>
        <taxon>Pseudomonadati</taxon>
        <taxon>Planctomycetota</taxon>
        <taxon>Planctomycetia</taxon>
        <taxon>Planctomycetales</taxon>
        <taxon>Planctomycetaceae</taxon>
        <taxon>Alienimonas</taxon>
    </lineage>
</organism>
<dbReference type="RefSeq" id="WP_145356601.1">
    <property type="nucleotide sequence ID" value="NZ_CP036265.1"/>
</dbReference>
<dbReference type="Proteomes" id="UP000318741">
    <property type="component" value="Chromosome"/>
</dbReference>
<evidence type="ECO:0000256" key="1">
    <source>
        <dbReference type="SAM" id="MobiDB-lite"/>
    </source>
</evidence>
<dbReference type="EMBL" id="CP036265">
    <property type="protein sequence ID" value="QDT13985.1"/>
    <property type="molecule type" value="Genomic_DNA"/>
</dbReference>
<feature type="region of interest" description="Disordered" evidence="1">
    <location>
        <begin position="142"/>
        <end position="164"/>
    </location>
</feature>
<keyword evidence="3" id="KW-1185">Reference proteome</keyword>
<sequence length="233" mass="24809">MKTVLPWLAAVCAIGLVVGAAWVGVTYLPPPTPAADRAAPPDPFAPPETAPLKPDHDYVVLIRAVEVAPKGPGDKTWERGFDDGPDLAYDLSWRGNVIFTSPVAEDTLIGRWEAINVDVWNSVQNGGNVDLGQALNNGAVIRTPPAPKRGKGENAPPPATDGSAGVLTVRVWDSDLFDNDEAGTVNLLLGDLTEGDNELHFDGGEAGAIRRLSVRVTDREVPIRSLIEMLRAP</sequence>
<dbReference type="KEGG" id="acaf:CA12_00530"/>
<evidence type="ECO:0000313" key="3">
    <source>
        <dbReference type="Proteomes" id="UP000318741"/>
    </source>
</evidence>